<protein>
    <submittedName>
        <fullName evidence="1">Uncharacterized protein</fullName>
    </submittedName>
</protein>
<dbReference type="VEuPathDB" id="MicrosporidiaDB:NBO_43g0015"/>
<proteinExistence type="predicted"/>
<dbReference type="EMBL" id="KB908951">
    <property type="protein sequence ID" value="EOB14010.1"/>
    <property type="molecule type" value="Genomic_DNA"/>
</dbReference>
<evidence type="ECO:0000313" key="1">
    <source>
        <dbReference type="EMBL" id="EOB14010.1"/>
    </source>
</evidence>
<accession>R0MIL7</accession>
<dbReference type="AlphaFoldDB" id="R0MIL7"/>
<dbReference type="HOGENOM" id="CLU_1261845_0_0_1"/>
<organism evidence="1 2">
    <name type="scientific">Nosema bombycis (strain CQ1 / CVCC 102059)</name>
    <name type="common">Microsporidian parasite</name>
    <name type="synonym">Pebrine of silkworm</name>
    <dbReference type="NCBI Taxonomy" id="578461"/>
    <lineage>
        <taxon>Eukaryota</taxon>
        <taxon>Fungi</taxon>
        <taxon>Fungi incertae sedis</taxon>
        <taxon>Microsporidia</taxon>
        <taxon>Nosematidae</taxon>
        <taxon>Nosema</taxon>
    </lineage>
</organism>
<dbReference type="Proteomes" id="UP000016927">
    <property type="component" value="Unassembled WGS sequence"/>
</dbReference>
<keyword evidence="2" id="KW-1185">Reference proteome</keyword>
<gene>
    <name evidence="1" type="ORF">NBO_43g0015</name>
</gene>
<dbReference type="OrthoDB" id="286107at2759"/>
<reference evidence="1 2" key="1">
    <citation type="journal article" date="2013" name="BMC Genomics">
        <title>Comparative genomics of parasitic silkworm microsporidia reveal an association between genome expansion and host adaptation.</title>
        <authorList>
            <person name="Pan G."/>
            <person name="Xu J."/>
            <person name="Li T."/>
            <person name="Xia Q."/>
            <person name="Liu S.L."/>
            <person name="Zhang G."/>
            <person name="Li S."/>
            <person name="Li C."/>
            <person name="Liu H."/>
            <person name="Yang L."/>
            <person name="Liu T."/>
            <person name="Zhang X."/>
            <person name="Wu Z."/>
            <person name="Fan W."/>
            <person name="Dang X."/>
            <person name="Xiang H."/>
            <person name="Tao M."/>
            <person name="Li Y."/>
            <person name="Hu J."/>
            <person name="Li Z."/>
            <person name="Lin L."/>
            <person name="Luo J."/>
            <person name="Geng L."/>
            <person name="Wang L."/>
            <person name="Long M."/>
            <person name="Wan Y."/>
            <person name="He N."/>
            <person name="Zhang Z."/>
            <person name="Lu C."/>
            <person name="Keeling P.J."/>
            <person name="Wang J."/>
            <person name="Xiang Z."/>
            <person name="Zhou Z."/>
        </authorList>
    </citation>
    <scope>NUCLEOTIDE SEQUENCE [LARGE SCALE GENOMIC DNA]</scope>
    <source>
        <strain evidence="2">CQ1 / CVCC 102059</strain>
    </source>
</reference>
<name>R0MIL7_NOSB1</name>
<evidence type="ECO:0000313" key="2">
    <source>
        <dbReference type="Proteomes" id="UP000016927"/>
    </source>
</evidence>
<sequence length="219" mass="25981">MKRDLIHLIPNLLKNFVTPEYFDPEISLVDFLLDFSVDRVNKIVHDSEMSHKTLKAITKIKISIENISFNFDKIILNFEDVENKLFNLVAECNALENYVKLDKFIPEVKKLTEIVYSMIRTNTKIREVHDINVDLRRIITGDVFKLIKDKFDKLNLEITNLIESLKENQNYPLKNLLDKEKIIENLKSEAIELQIYVKNTIISYREAVHRFYLFLMKIF</sequence>